<comment type="subcellular location">
    <subcellularLocation>
        <location evidence="1">Membrane</location>
        <topology evidence="1">Multi-pass membrane protein</topology>
    </subcellularLocation>
</comment>
<evidence type="ECO:0000313" key="6">
    <source>
        <dbReference type="EMBL" id="KAF7552788.1"/>
    </source>
</evidence>
<dbReference type="OrthoDB" id="1844152at2759"/>
<dbReference type="PANTHER" id="PTHR31465:SF11">
    <property type="entry name" value="DOMAIN PROTEIN, PUTATIVE (AFU_ORTHOLOGUE AFUA_3G10770)-RELATED"/>
    <property type="match status" value="1"/>
</dbReference>
<accession>A0A9P5HBD1</accession>
<dbReference type="PANTHER" id="PTHR31465">
    <property type="entry name" value="PROTEIN RTA1-RELATED"/>
    <property type="match status" value="1"/>
</dbReference>
<keyword evidence="3 5" id="KW-1133">Transmembrane helix</keyword>
<feature type="transmembrane region" description="Helical" evidence="5">
    <location>
        <begin position="223"/>
        <end position="242"/>
    </location>
</feature>
<dbReference type="EMBL" id="JAANBB010000055">
    <property type="protein sequence ID" value="KAF7552788.1"/>
    <property type="molecule type" value="Genomic_DNA"/>
</dbReference>
<organism evidence="6 7">
    <name type="scientific">Cylindrodendrum hubeiense</name>
    <dbReference type="NCBI Taxonomy" id="595255"/>
    <lineage>
        <taxon>Eukaryota</taxon>
        <taxon>Fungi</taxon>
        <taxon>Dikarya</taxon>
        <taxon>Ascomycota</taxon>
        <taxon>Pezizomycotina</taxon>
        <taxon>Sordariomycetes</taxon>
        <taxon>Hypocreomycetidae</taxon>
        <taxon>Hypocreales</taxon>
        <taxon>Nectriaceae</taxon>
        <taxon>Cylindrodendrum</taxon>
    </lineage>
</organism>
<comment type="caution">
    <text evidence="6">The sequence shown here is derived from an EMBL/GenBank/DDBJ whole genome shotgun (WGS) entry which is preliminary data.</text>
</comment>
<dbReference type="Proteomes" id="UP000722485">
    <property type="component" value="Unassembled WGS sequence"/>
</dbReference>
<evidence type="ECO:0000313" key="7">
    <source>
        <dbReference type="Proteomes" id="UP000722485"/>
    </source>
</evidence>
<evidence type="ECO:0000256" key="5">
    <source>
        <dbReference type="SAM" id="Phobius"/>
    </source>
</evidence>
<sequence>MSALSSPLQGHPLSLLIRQTANGTIDDLQTGCHDEVPGLEPWYGYVPSFPAGVTFSVIFGLLLLGHIFNAIKPPRTHSIILAVSALTELIGWAARTWASKCPYNKAAFTMQIITLIVAPVFVTAAIYVVLGLLIGVRGNEYSLIKPRLYIYIFCTCDVIALVVQAAGAAMASRAFDQGRDTSRGAHIVVGGVVFQLATMAVFASLFLTFLYRSRRATSSMAQLLMITSLWISFFAVFIRSVFRCVQLVQGFKGHLSTTEAFFIALDGAVMSLAIGVFNFMRLPKDVGDQREKPPTNLSGTADTTL</sequence>
<keyword evidence="2 5" id="KW-0812">Transmembrane</keyword>
<feature type="transmembrane region" description="Helical" evidence="5">
    <location>
        <begin position="187"/>
        <end position="211"/>
    </location>
</feature>
<evidence type="ECO:0000256" key="2">
    <source>
        <dbReference type="ARBA" id="ARBA00022692"/>
    </source>
</evidence>
<feature type="transmembrane region" description="Helical" evidence="5">
    <location>
        <begin position="262"/>
        <end position="280"/>
    </location>
</feature>
<feature type="transmembrane region" description="Helical" evidence="5">
    <location>
        <begin position="110"/>
        <end position="136"/>
    </location>
</feature>
<keyword evidence="4 5" id="KW-0472">Membrane</keyword>
<dbReference type="Pfam" id="PF04479">
    <property type="entry name" value="RTA1"/>
    <property type="match status" value="1"/>
</dbReference>
<dbReference type="GO" id="GO:0005886">
    <property type="term" value="C:plasma membrane"/>
    <property type="evidence" value="ECO:0007669"/>
    <property type="project" value="TreeGrafter"/>
</dbReference>
<proteinExistence type="predicted"/>
<feature type="transmembrane region" description="Helical" evidence="5">
    <location>
        <begin position="78"/>
        <end position="98"/>
    </location>
</feature>
<evidence type="ECO:0000256" key="3">
    <source>
        <dbReference type="ARBA" id="ARBA00022989"/>
    </source>
</evidence>
<protein>
    <recommendedName>
        <fullName evidence="8">RTA1-like protein</fullName>
    </recommendedName>
</protein>
<dbReference type="AlphaFoldDB" id="A0A9P5HBD1"/>
<feature type="transmembrane region" description="Helical" evidence="5">
    <location>
        <begin position="148"/>
        <end position="167"/>
    </location>
</feature>
<keyword evidence="7" id="KW-1185">Reference proteome</keyword>
<dbReference type="InterPro" id="IPR007568">
    <property type="entry name" value="RTA1"/>
</dbReference>
<evidence type="ECO:0000256" key="1">
    <source>
        <dbReference type="ARBA" id="ARBA00004141"/>
    </source>
</evidence>
<gene>
    <name evidence="6" type="ORF">G7Z17_g4080</name>
</gene>
<reference evidence="6" key="1">
    <citation type="submission" date="2020-03" db="EMBL/GenBank/DDBJ databases">
        <title>Draft Genome Sequence of Cylindrodendrum hubeiense.</title>
        <authorList>
            <person name="Buettner E."/>
            <person name="Kellner H."/>
        </authorList>
    </citation>
    <scope>NUCLEOTIDE SEQUENCE</scope>
    <source>
        <strain evidence="6">IHI 201604</strain>
    </source>
</reference>
<evidence type="ECO:0008006" key="8">
    <source>
        <dbReference type="Google" id="ProtNLM"/>
    </source>
</evidence>
<name>A0A9P5HBD1_9HYPO</name>
<dbReference type="GO" id="GO:0000324">
    <property type="term" value="C:fungal-type vacuole"/>
    <property type="evidence" value="ECO:0007669"/>
    <property type="project" value="TreeGrafter"/>
</dbReference>
<feature type="transmembrane region" description="Helical" evidence="5">
    <location>
        <begin position="49"/>
        <end position="71"/>
    </location>
</feature>
<evidence type="ECO:0000256" key="4">
    <source>
        <dbReference type="ARBA" id="ARBA00023136"/>
    </source>
</evidence>